<evidence type="ECO:0000313" key="2">
    <source>
        <dbReference type="Proteomes" id="UP000178116"/>
    </source>
</evidence>
<sequence length="347" mass="40371">MEDPELRKQIFGGASISKFKELKNGKKWIRWLRELYRKNDAEMREYTQKELQRKKPEGEDAQTPKYRMRIRIQTPSHSIRNNAFAKWNEGVHGIKIYKSDRKNATKLTKGEMLIDLTLPKGLHTSYVWEHGLFMAKTVVLSFNVGTLGVFWWNVQKDVSTYYVDIVDLEADPKGGVKLVVAPHKRLHVGFDEAKLVLDDKAVRNVYHVVALFMRESQKLEEFLKAYALGLTLFSKTDIHLQLEVNAFDEFYKALKATMRAFGDWDGTGDFKEAVKNQYEKIGEMKDLEETLNLGSALEADIQRQKHHPITLTEVIAMKIYCDYYMQLKAKEYFENLKEDQEDASVTE</sequence>
<protein>
    <submittedName>
        <fullName evidence="1">Uncharacterized protein</fullName>
    </submittedName>
</protein>
<proteinExistence type="predicted"/>
<organism evidence="1 2">
    <name type="scientific">Candidatus Tagabacteria bacterium RIFCSPLOWO2_01_FULL_42_9</name>
    <dbReference type="NCBI Taxonomy" id="1802296"/>
    <lineage>
        <taxon>Bacteria</taxon>
        <taxon>Candidatus Tagaibacteriota</taxon>
    </lineage>
</organism>
<dbReference type="Proteomes" id="UP000178116">
    <property type="component" value="Unassembled WGS sequence"/>
</dbReference>
<dbReference type="EMBL" id="MHRA01000039">
    <property type="protein sequence ID" value="OHA14930.1"/>
    <property type="molecule type" value="Genomic_DNA"/>
</dbReference>
<name>A0A1G2LTG7_9BACT</name>
<reference evidence="1 2" key="1">
    <citation type="journal article" date="2016" name="Nat. Commun.">
        <title>Thousands of microbial genomes shed light on interconnected biogeochemical processes in an aquifer system.</title>
        <authorList>
            <person name="Anantharaman K."/>
            <person name="Brown C.T."/>
            <person name="Hug L.A."/>
            <person name="Sharon I."/>
            <person name="Castelle C.J."/>
            <person name="Probst A.J."/>
            <person name="Thomas B.C."/>
            <person name="Singh A."/>
            <person name="Wilkins M.J."/>
            <person name="Karaoz U."/>
            <person name="Brodie E.L."/>
            <person name="Williams K.H."/>
            <person name="Hubbard S.S."/>
            <person name="Banfield J.F."/>
        </authorList>
    </citation>
    <scope>NUCLEOTIDE SEQUENCE [LARGE SCALE GENOMIC DNA]</scope>
</reference>
<comment type="caution">
    <text evidence="1">The sequence shown here is derived from an EMBL/GenBank/DDBJ whole genome shotgun (WGS) entry which is preliminary data.</text>
</comment>
<dbReference type="AlphaFoldDB" id="A0A1G2LTG7"/>
<evidence type="ECO:0000313" key="1">
    <source>
        <dbReference type="EMBL" id="OHA14930.1"/>
    </source>
</evidence>
<gene>
    <name evidence="1" type="ORF">A3A10_03010</name>
</gene>
<accession>A0A1G2LTG7</accession>